<comment type="subunit">
    <text evidence="7">Part of the 30S ribosomal subunit. Contacts protein S5. The interaction surface between S4 and S5 is involved in control of translational fidelity.</text>
</comment>
<keyword evidence="4 7" id="KW-0689">Ribosomal protein</keyword>
<accession>A0A1I1D5S7</accession>
<evidence type="ECO:0000256" key="3">
    <source>
        <dbReference type="ARBA" id="ARBA00022884"/>
    </source>
</evidence>
<dbReference type="GO" id="GO:0003735">
    <property type="term" value="F:structural constituent of ribosome"/>
    <property type="evidence" value="ECO:0007669"/>
    <property type="project" value="InterPro"/>
</dbReference>
<dbReference type="Gene3D" id="1.10.1050.10">
    <property type="entry name" value="Ribosomal Protein S4 Delta 41, Chain A, domain 1"/>
    <property type="match status" value="1"/>
</dbReference>
<dbReference type="OrthoDB" id="9803672at2"/>
<feature type="domain" description="RNA-binding S4" evidence="8">
    <location>
        <begin position="94"/>
        <end position="158"/>
    </location>
</feature>
<dbReference type="SMART" id="SM01390">
    <property type="entry name" value="Ribosomal_S4"/>
    <property type="match status" value="1"/>
</dbReference>
<dbReference type="InterPro" id="IPR001912">
    <property type="entry name" value="Ribosomal_uS4_N"/>
</dbReference>
<dbReference type="AlphaFoldDB" id="A0A1I1D5S7"/>
<organism evidence="10 11">
    <name type="scientific">Brevinema andersonii</name>
    <dbReference type="NCBI Taxonomy" id="34097"/>
    <lineage>
        <taxon>Bacteria</taxon>
        <taxon>Pseudomonadati</taxon>
        <taxon>Spirochaetota</taxon>
        <taxon>Spirochaetia</taxon>
        <taxon>Brevinematales</taxon>
        <taxon>Brevinemataceae</taxon>
        <taxon>Brevinema</taxon>
    </lineage>
</organism>
<evidence type="ECO:0000256" key="1">
    <source>
        <dbReference type="ARBA" id="ARBA00007465"/>
    </source>
</evidence>
<dbReference type="HAMAP" id="MF_01306_B">
    <property type="entry name" value="Ribosomal_uS4_B"/>
    <property type="match status" value="1"/>
</dbReference>
<dbReference type="InterPro" id="IPR002942">
    <property type="entry name" value="S4_RNA-bd"/>
</dbReference>
<dbReference type="GO" id="GO:0015935">
    <property type="term" value="C:small ribosomal subunit"/>
    <property type="evidence" value="ECO:0007669"/>
    <property type="project" value="InterPro"/>
</dbReference>
<dbReference type="PANTHER" id="PTHR11831">
    <property type="entry name" value="30S 40S RIBOSOMAL PROTEIN"/>
    <property type="match status" value="1"/>
</dbReference>
<dbReference type="GO" id="GO:0042274">
    <property type="term" value="P:ribosomal small subunit biogenesis"/>
    <property type="evidence" value="ECO:0007669"/>
    <property type="project" value="TreeGrafter"/>
</dbReference>
<keyword evidence="5 7" id="KW-0687">Ribonucleoprotein</keyword>
<dbReference type="NCBIfam" id="NF003717">
    <property type="entry name" value="PRK05327.1"/>
    <property type="match status" value="1"/>
</dbReference>
<keyword evidence="3 7" id="KW-0694">RNA-binding</keyword>
<reference evidence="11" key="1">
    <citation type="submission" date="2016-10" db="EMBL/GenBank/DDBJ databases">
        <authorList>
            <person name="Varghese N."/>
            <person name="Submissions S."/>
        </authorList>
    </citation>
    <scope>NUCLEOTIDE SEQUENCE [LARGE SCALE GENOMIC DNA]</scope>
    <source>
        <strain evidence="11">ATCC 43811</strain>
    </source>
</reference>
<dbReference type="InterPro" id="IPR005709">
    <property type="entry name" value="Ribosomal_uS4_bac-type"/>
</dbReference>
<evidence type="ECO:0000313" key="11">
    <source>
        <dbReference type="Proteomes" id="UP000240042"/>
    </source>
</evidence>
<dbReference type="PANTHER" id="PTHR11831:SF4">
    <property type="entry name" value="SMALL RIBOSOMAL SUBUNIT PROTEIN US4M"/>
    <property type="match status" value="1"/>
</dbReference>
<gene>
    <name evidence="7" type="primary">rpsD</name>
    <name evidence="10" type="ORF">SAMN02745150_00128</name>
</gene>
<name>A0A1I1D5S7_BREAD</name>
<dbReference type="NCBIfam" id="TIGR01017">
    <property type="entry name" value="rpsD_bact"/>
    <property type="match status" value="1"/>
</dbReference>
<evidence type="ECO:0000256" key="5">
    <source>
        <dbReference type="ARBA" id="ARBA00023274"/>
    </source>
</evidence>
<feature type="domain" description="Small ribosomal subunit protein uS4 N-terminal" evidence="9">
    <location>
        <begin position="2"/>
        <end position="93"/>
    </location>
</feature>
<dbReference type="RefSeq" id="WP_092317162.1">
    <property type="nucleotide sequence ID" value="NZ_FOKY01000001.1"/>
</dbReference>
<dbReference type="Pfam" id="PF00163">
    <property type="entry name" value="Ribosomal_S4"/>
    <property type="match status" value="1"/>
</dbReference>
<evidence type="ECO:0000256" key="4">
    <source>
        <dbReference type="ARBA" id="ARBA00022980"/>
    </source>
</evidence>
<dbReference type="Gene3D" id="3.10.290.10">
    <property type="entry name" value="RNA-binding S4 domain"/>
    <property type="match status" value="1"/>
</dbReference>
<sequence>MRKNGPKVRISRYLGIAVTRKAAKIMEKKPHAPGQAAANKKFRGKMSVYKTQLLEKQKIRAQYNISEKHMRRYYTEAVRLKGNTVELLVQLLERRLDAFVYRAGFSSSIYGARQAVNHGHFLVNGKKVDIPSYQIKIGDIISLKEKSKNKEIFVNAVADGSIIIPGYVERDATKMSAQMSYYPTRTEVPVIGDIPLIIEFYSR</sequence>
<keyword evidence="2 7" id="KW-0699">rRNA-binding</keyword>
<dbReference type="InterPro" id="IPR036986">
    <property type="entry name" value="S4_RNA-bd_sf"/>
</dbReference>
<protein>
    <recommendedName>
        <fullName evidence="6 7">Small ribosomal subunit protein uS4</fullName>
    </recommendedName>
</protein>
<dbReference type="PROSITE" id="PS50889">
    <property type="entry name" value="S4"/>
    <property type="match status" value="1"/>
</dbReference>
<dbReference type="GO" id="GO:0019843">
    <property type="term" value="F:rRNA binding"/>
    <property type="evidence" value="ECO:0007669"/>
    <property type="project" value="UniProtKB-UniRule"/>
</dbReference>
<keyword evidence="11" id="KW-1185">Reference proteome</keyword>
<dbReference type="FunFam" id="3.10.290.10:FF:000001">
    <property type="entry name" value="30S ribosomal protein S4"/>
    <property type="match status" value="1"/>
</dbReference>
<dbReference type="Proteomes" id="UP000240042">
    <property type="component" value="Unassembled WGS sequence"/>
</dbReference>
<evidence type="ECO:0000256" key="6">
    <source>
        <dbReference type="ARBA" id="ARBA00035254"/>
    </source>
</evidence>
<comment type="similarity">
    <text evidence="1 7">Belongs to the universal ribosomal protein uS4 family.</text>
</comment>
<evidence type="ECO:0000256" key="2">
    <source>
        <dbReference type="ARBA" id="ARBA00022730"/>
    </source>
</evidence>
<dbReference type="SMART" id="SM00363">
    <property type="entry name" value="S4"/>
    <property type="match status" value="1"/>
</dbReference>
<dbReference type="SUPFAM" id="SSF55174">
    <property type="entry name" value="Alpha-L RNA-binding motif"/>
    <property type="match status" value="1"/>
</dbReference>
<dbReference type="GO" id="GO:0006412">
    <property type="term" value="P:translation"/>
    <property type="evidence" value="ECO:0007669"/>
    <property type="project" value="UniProtKB-UniRule"/>
</dbReference>
<evidence type="ECO:0000313" key="10">
    <source>
        <dbReference type="EMBL" id="SFB67963.1"/>
    </source>
</evidence>
<comment type="function">
    <text evidence="7">With S5 and S12 plays an important role in translational accuracy.</text>
</comment>
<dbReference type="EMBL" id="FOKY01000001">
    <property type="protein sequence ID" value="SFB67963.1"/>
    <property type="molecule type" value="Genomic_DNA"/>
</dbReference>
<evidence type="ECO:0000259" key="8">
    <source>
        <dbReference type="SMART" id="SM00363"/>
    </source>
</evidence>
<proteinExistence type="inferred from homology"/>
<dbReference type="STRING" id="34097.SAMN02745150_00128"/>
<dbReference type="Pfam" id="PF01479">
    <property type="entry name" value="S4"/>
    <property type="match status" value="1"/>
</dbReference>
<evidence type="ECO:0000259" key="9">
    <source>
        <dbReference type="SMART" id="SM01390"/>
    </source>
</evidence>
<dbReference type="InterPro" id="IPR022801">
    <property type="entry name" value="Ribosomal_uS4"/>
</dbReference>
<evidence type="ECO:0000256" key="7">
    <source>
        <dbReference type="HAMAP-Rule" id="MF_01306"/>
    </source>
</evidence>
<comment type="function">
    <text evidence="7">One of the primary rRNA binding proteins, it binds directly to 16S rRNA where it nucleates assembly of the body of the 30S subunit.</text>
</comment>
<dbReference type="CDD" id="cd00165">
    <property type="entry name" value="S4"/>
    <property type="match status" value="1"/>
</dbReference>